<dbReference type="InterPro" id="IPR018376">
    <property type="entry name" value="Enoyl-CoA_hyd/isom_CS"/>
</dbReference>
<reference evidence="3 4" key="1">
    <citation type="submission" date="2020-10" db="EMBL/GenBank/DDBJ databases">
        <title>complete genome sequencing of Lysobacter sp. H23M41.</title>
        <authorList>
            <person name="Bae J.-W."/>
            <person name="Lee S.-Y."/>
        </authorList>
    </citation>
    <scope>NUCLEOTIDE SEQUENCE [LARGE SCALE GENOMIC DNA]</scope>
    <source>
        <strain evidence="3 4">H23M41</strain>
    </source>
</reference>
<keyword evidence="4" id="KW-1185">Reference proteome</keyword>
<protein>
    <submittedName>
        <fullName evidence="3">Enoyl-CoA hydratase/isomerase family protein</fullName>
    </submittedName>
</protein>
<evidence type="ECO:0000313" key="3">
    <source>
        <dbReference type="EMBL" id="QOW23356.1"/>
    </source>
</evidence>
<proteinExistence type="inferred from homology"/>
<dbReference type="InterPro" id="IPR001753">
    <property type="entry name" value="Enoyl-CoA_hydra/iso"/>
</dbReference>
<dbReference type="SUPFAM" id="SSF52096">
    <property type="entry name" value="ClpP/crotonase"/>
    <property type="match status" value="1"/>
</dbReference>
<gene>
    <name evidence="3" type="ORF">INQ42_08560</name>
</gene>
<evidence type="ECO:0000256" key="2">
    <source>
        <dbReference type="RuleBase" id="RU003707"/>
    </source>
</evidence>
<comment type="similarity">
    <text evidence="1 2">Belongs to the enoyl-CoA hydratase/isomerase family.</text>
</comment>
<dbReference type="Pfam" id="PF00378">
    <property type="entry name" value="ECH_1"/>
    <property type="match status" value="1"/>
</dbReference>
<dbReference type="PANTHER" id="PTHR11941:SF54">
    <property type="entry name" value="ENOYL-COA HYDRATASE, MITOCHONDRIAL"/>
    <property type="match status" value="1"/>
</dbReference>
<sequence>MDPTLCRELHHSVASAIGEGARGIVLTGSPRIFSAGLDVPYLLSLGDDRKAITEAWQAFFGAARALAASTVPVVAAITGHAPAGGCVYALCCDYRIMAAGDFRIGLNETRVGLIAPEGIQRLMRRVVGLHRAERLLVSGEMVDAAAALRIGLVDELVDMGPEHDTAALVARAHEWLQALLALPHDAMRHTREIARAEVVESLQPEHVDLERFVDAWFEPGTQSALKALVAQLGKK</sequence>
<accession>A0A7S6UND5</accession>
<evidence type="ECO:0000256" key="1">
    <source>
        <dbReference type="ARBA" id="ARBA00005254"/>
    </source>
</evidence>
<dbReference type="PANTHER" id="PTHR11941">
    <property type="entry name" value="ENOYL-COA HYDRATASE-RELATED"/>
    <property type="match status" value="1"/>
</dbReference>
<dbReference type="Gene3D" id="3.90.226.10">
    <property type="entry name" value="2-enoyl-CoA Hydratase, Chain A, domain 1"/>
    <property type="match status" value="1"/>
</dbReference>
<dbReference type="CDD" id="cd06558">
    <property type="entry name" value="crotonase-like"/>
    <property type="match status" value="1"/>
</dbReference>
<dbReference type="Proteomes" id="UP000593932">
    <property type="component" value="Chromosome"/>
</dbReference>
<evidence type="ECO:0000313" key="4">
    <source>
        <dbReference type="Proteomes" id="UP000593932"/>
    </source>
</evidence>
<dbReference type="PROSITE" id="PS00166">
    <property type="entry name" value="ENOYL_COA_HYDRATASE"/>
    <property type="match status" value="1"/>
</dbReference>
<dbReference type="EMBL" id="CP063657">
    <property type="protein sequence ID" value="QOW23356.1"/>
    <property type="molecule type" value="Genomic_DNA"/>
</dbReference>
<organism evidence="3 4">
    <name type="scientific">Novilysobacter avium</name>
    <dbReference type="NCBI Taxonomy" id="2781023"/>
    <lineage>
        <taxon>Bacteria</taxon>
        <taxon>Pseudomonadati</taxon>
        <taxon>Pseudomonadota</taxon>
        <taxon>Gammaproteobacteria</taxon>
        <taxon>Lysobacterales</taxon>
        <taxon>Lysobacteraceae</taxon>
        <taxon>Novilysobacter</taxon>
    </lineage>
</organism>
<dbReference type="InterPro" id="IPR029045">
    <property type="entry name" value="ClpP/crotonase-like_dom_sf"/>
</dbReference>
<name>A0A7S6UND5_9GAMM</name>